<feature type="domain" description="Mop" evidence="11">
    <location>
        <begin position="289"/>
        <end position="354"/>
    </location>
</feature>
<evidence type="ECO:0000259" key="10">
    <source>
        <dbReference type="PROSITE" id="PS50893"/>
    </source>
</evidence>
<evidence type="ECO:0000313" key="12">
    <source>
        <dbReference type="EMBL" id="GAA0577756.1"/>
    </source>
</evidence>
<dbReference type="PROSITE" id="PS00211">
    <property type="entry name" value="ABC_TRANSPORTER_1"/>
    <property type="match status" value="1"/>
</dbReference>
<dbReference type="Gene3D" id="2.40.50.100">
    <property type="match status" value="1"/>
</dbReference>
<evidence type="ECO:0000256" key="3">
    <source>
        <dbReference type="ARBA" id="ARBA00022505"/>
    </source>
</evidence>
<keyword evidence="4" id="KW-0997">Cell inner membrane</keyword>
<dbReference type="InterPro" id="IPR004606">
    <property type="entry name" value="Mop_domain"/>
</dbReference>
<protein>
    <submittedName>
        <fullName evidence="12">Molybdenum ABC transporter ATP-binding protein</fullName>
    </submittedName>
</protein>
<evidence type="ECO:0000256" key="9">
    <source>
        <dbReference type="PROSITE-ProRule" id="PRU01213"/>
    </source>
</evidence>
<keyword evidence="6 12" id="KW-0067">ATP-binding</keyword>
<dbReference type="InterPro" id="IPR003593">
    <property type="entry name" value="AAA+_ATPase"/>
</dbReference>
<dbReference type="GO" id="GO:0005524">
    <property type="term" value="F:ATP binding"/>
    <property type="evidence" value="ECO:0007669"/>
    <property type="project" value="UniProtKB-KW"/>
</dbReference>
<keyword evidence="7" id="KW-1278">Translocase</keyword>
<dbReference type="Pfam" id="PF03459">
    <property type="entry name" value="TOBE"/>
    <property type="match status" value="1"/>
</dbReference>
<accession>A0ABN1EYJ4</accession>
<dbReference type="InterPro" id="IPR008995">
    <property type="entry name" value="Mo/tungstate-bd_C_term_dom"/>
</dbReference>
<dbReference type="Gene3D" id="3.40.50.300">
    <property type="entry name" value="P-loop containing nucleotide triphosphate hydrolases"/>
    <property type="match status" value="1"/>
</dbReference>
<dbReference type="EMBL" id="BAAADD010000007">
    <property type="protein sequence ID" value="GAA0577756.1"/>
    <property type="molecule type" value="Genomic_DNA"/>
</dbReference>
<evidence type="ECO:0000256" key="2">
    <source>
        <dbReference type="ARBA" id="ARBA00022475"/>
    </source>
</evidence>
<dbReference type="PANTHER" id="PTHR43514:SF4">
    <property type="entry name" value="ABC TRANSPORTER I FAMILY MEMBER 10"/>
    <property type="match status" value="1"/>
</dbReference>
<keyword evidence="8" id="KW-0472">Membrane</keyword>
<dbReference type="Pfam" id="PF00005">
    <property type="entry name" value="ABC_tran"/>
    <property type="match status" value="1"/>
</dbReference>
<dbReference type="PANTHER" id="PTHR43514">
    <property type="entry name" value="ABC TRANSPORTER I FAMILY MEMBER 10"/>
    <property type="match status" value="1"/>
</dbReference>
<evidence type="ECO:0000256" key="1">
    <source>
        <dbReference type="ARBA" id="ARBA00022448"/>
    </source>
</evidence>
<dbReference type="PROSITE" id="PS51866">
    <property type="entry name" value="MOP"/>
    <property type="match status" value="1"/>
</dbReference>
<comment type="caution">
    <text evidence="12">The sequence shown here is derived from an EMBL/GenBank/DDBJ whole genome shotgun (WGS) entry which is preliminary data.</text>
</comment>
<keyword evidence="3 9" id="KW-0500">Molybdenum</keyword>
<dbReference type="InterPro" id="IPR011868">
    <property type="entry name" value="ModC_ABC_ATP-bd"/>
</dbReference>
<evidence type="ECO:0000256" key="8">
    <source>
        <dbReference type="ARBA" id="ARBA00023136"/>
    </source>
</evidence>
<dbReference type="InterPro" id="IPR017871">
    <property type="entry name" value="ABC_transporter-like_CS"/>
</dbReference>
<organism evidence="12 13">
    <name type="scientific">Rhizomicrobium electricum</name>
    <dbReference type="NCBI Taxonomy" id="480070"/>
    <lineage>
        <taxon>Bacteria</taxon>
        <taxon>Pseudomonadati</taxon>
        <taxon>Pseudomonadota</taxon>
        <taxon>Alphaproteobacteria</taxon>
        <taxon>Micropepsales</taxon>
        <taxon>Micropepsaceae</taxon>
        <taxon>Rhizomicrobium</taxon>
    </lineage>
</organism>
<proteinExistence type="predicted"/>
<dbReference type="InterPro" id="IPR003439">
    <property type="entry name" value="ABC_transporter-like_ATP-bd"/>
</dbReference>
<dbReference type="Proteomes" id="UP001499951">
    <property type="component" value="Unassembled WGS sequence"/>
</dbReference>
<dbReference type="InterPro" id="IPR027417">
    <property type="entry name" value="P-loop_NTPase"/>
</dbReference>
<evidence type="ECO:0000256" key="4">
    <source>
        <dbReference type="ARBA" id="ARBA00022519"/>
    </source>
</evidence>
<evidence type="ECO:0000256" key="7">
    <source>
        <dbReference type="ARBA" id="ARBA00022967"/>
    </source>
</evidence>
<dbReference type="RefSeq" id="WP_166936138.1">
    <property type="nucleotide sequence ID" value="NZ_BAAADD010000007.1"/>
</dbReference>
<evidence type="ECO:0000259" key="11">
    <source>
        <dbReference type="PROSITE" id="PS51866"/>
    </source>
</evidence>
<name>A0ABN1EYJ4_9PROT</name>
<gene>
    <name evidence="12" type="primary">modC</name>
    <name evidence="12" type="ORF">GCM10008942_28310</name>
</gene>
<sequence length="354" mass="37878">MSLEVALKHRLGDFVLDLAFVTKGRVTALFGPSGAGKSRVIAAIAGLMRPRQGRIAVGGRVLTETPKTFVPPEARRLAVVFQDARLFPHMEVEDNLLFGWRRAPVKADAARIAHVIGILDLGGLLRRRPHDLSGGEKARVALGRALLASPEMLLLDEPLASLDAARRSEILPYLERLARETDLPMLYVSHQVDEVARLADEIVVIEKGRVTAQGPVFDLLADVEAPVGVPPLGAVLDATVAEHQADGLTRLAFDGGVLLVPSLARPAGTKVRVRLRAEDLMLALEEPRAISANNVLPCSIAAIKPVGDHVDVQLRCGGTRLVSRITGASATRLQLASGQQVYAVVKAVTVAREG</sequence>
<dbReference type="SMART" id="SM00382">
    <property type="entry name" value="AAA"/>
    <property type="match status" value="1"/>
</dbReference>
<dbReference type="SUPFAM" id="SSF50331">
    <property type="entry name" value="MOP-like"/>
    <property type="match status" value="1"/>
</dbReference>
<reference evidence="12 13" key="1">
    <citation type="journal article" date="2019" name="Int. J. Syst. Evol. Microbiol.">
        <title>The Global Catalogue of Microorganisms (GCM) 10K type strain sequencing project: providing services to taxonomists for standard genome sequencing and annotation.</title>
        <authorList>
            <consortium name="The Broad Institute Genomics Platform"/>
            <consortium name="The Broad Institute Genome Sequencing Center for Infectious Disease"/>
            <person name="Wu L."/>
            <person name="Ma J."/>
        </authorList>
    </citation>
    <scope>NUCLEOTIDE SEQUENCE [LARGE SCALE GENOMIC DNA]</scope>
    <source>
        <strain evidence="12 13">JCM 15089</strain>
    </source>
</reference>
<dbReference type="SUPFAM" id="SSF52540">
    <property type="entry name" value="P-loop containing nucleoside triphosphate hydrolases"/>
    <property type="match status" value="1"/>
</dbReference>
<keyword evidence="1" id="KW-0813">Transport</keyword>
<dbReference type="PROSITE" id="PS50893">
    <property type="entry name" value="ABC_TRANSPORTER_2"/>
    <property type="match status" value="1"/>
</dbReference>
<evidence type="ECO:0000313" key="13">
    <source>
        <dbReference type="Proteomes" id="UP001499951"/>
    </source>
</evidence>
<keyword evidence="5" id="KW-0547">Nucleotide-binding</keyword>
<evidence type="ECO:0000256" key="5">
    <source>
        <dbReference type="ARBA" id="ARBA00022741"/>
    </source>
</evidence>
<keyword evidence="2" id="KW-1003">Cell membrane</keyword>
<dbReference type="InterPro" id="IPR050334">
    <property type="entry name" value="Molybdenum_import_ModC"/>
</dbReference>
<dbReference type="NCBIfam" id="TIGR02142">
    <property type="entry name" value="modC_ABC"/>
    <property type="match status" value="1"/>
</dbReference>
<dbReference type="InterPro" id="IPR005116">
    <property type="entry name" value="Transp-assoc_OB_typ1"/>
</dbReference>
<feature type="domain" description="ABC transporter" evidence="10">
    <location>
        <begin position="1"/>
        <end position="232"/>
    </location>
</feature>
<evidence type="ECO:0000256" key="6">
    <source>
        <dbReference type="ARBA" id="ARBA00022840"/>
    </source>
</evidence>
<keyword evidence="13" id="KW-1185">Reference proteome</keyword>